<dbReference type="PANTHER" id="PTHR43240">
    <property type="entry name" value="1,4-DIHYDROXY-2-NAPHTHOYL-COA THIOESTERASE 1"/>
    <property type="match status" value="1"/>
</dbReference>
<proteinExistence type="predicted"/>
<dbReference type="InterPro" id="IPR029069">
    <property type="entry name" value="HotDog_dom_sf"/>
</dbReference>
<evidence type="ECO:0000259" key="2">
    <source>
        <dbReference type="Pfam" id="PF03061"/>
    </source>
</evidence>
<dbReference type="GO" id="GO:0016289">
    <property type="term" value="F:acyl-CoA hydrolase activity"/>
    <property type="evidence" value="ECO:0007669"/>
    <property type="project" value="UniProtKB-ARBA"/>
</dbReference>
<dbReference type="NCBIfam" id="TIGR00369">
    <property type="entry name" value="unchar_dom_1"/>
    <property type="match status" value="1"/>
</dbReference>
<keyword evidence="1" id="KW-0378">Hydrolase</keyword>
<evidence type="ECO:0000313" key="4">
    <source>
        <dbReference type="Proteomes" id="UP000551878"/>
    </source>
</evidence>
<dbReference type="InterPro" id="IPR003736">
    <property type="entry name" value="PAAI_dom"/>
</dbReference>
<dbReference type="Proteomes" id="UP000551878">
    <property type="component" value="Unassembled WGS sequence"/>
</dbReference>
<accession>A0A840QPJ8</accession>
<reference evidence="3 4" key="1">
    <citation type="submission" date="2020-08" db="EMBL/GenBank/DDBJ databases">
        <title>Genomic Encyclopedia of Type Strains, Phase IV (KMG-IV): sequencing the most valuable type-strain genomes for metagenomic binning, comparative biology and taxonomic classification.</title>
        <authorList>
            <person name="Goeker M."/>
        </authorList>
    </citation>
    <scope>NUCLEOTIDE SEQUENCE [LARGE SCALE GENOMIC DNA]</scope>
    <source>
        <strain evidence="3 4">DSM 24696</strain>
    </source>
</reference>
<sequence length="142" mass="15923">MEQGYWEDKAKQAVEKQNRGEGAFLYSLLDFTFTYDEQEEALYIDIPISEPMLNSGGSIHGGMYAYIGDTAMGYLCMNYGAGPSVTLELKTQFFHAVSEGNIRAKAYFLKKGRTVQFTEATIHSEEGTLLAKLTGTFYKIKK</sequence>
<evidence type="ECO:0000313" key="3">
    <source>
        <dbReference type="EMBL" id="MBB5173253.1"/>
    </source>
</evidence>
<evidence type="ECO:0000256" key="1">
    <source>
        <dbReference type="ARBA" id="ARBA00022801"/>
    </source>
</evidence>
<dbReference type="InterPro" id="IPR006683">
    <property type="entry name" value="Thioestr_dom"/>
</dbReference>
<feature type="domain" description="Thioesterase" evidence="2">
    <location>
        <begin position="56"/>
        <end position="130"/>
    </location>
</feature>
<dbReference type="AlphaFoldDB" id="A0A840QPJ8"/>
<dbReference type="EMBL" id="JACHHB010000005">
    <property type="protein sequence ID" value="MBB5173253.1"/>
    <property type="molecule type" value="Genomic_DNA"/>
</dbReference>
<dbReference type="SUPFAM" id="SSF54637">
    <property type="entry name" value="Thioesterase/thiol ester dehydrase-isomerase"/>
    <property type="match status" value="1"/>
</dbReference>
<dbReference type="Gene3D" id="3.10.129.10">
    <property type="entry name" value="Hotdog Thioesterase"/>
    <property type="match status" value="1"/>
</dbReference>
<dbReference type="Pfam" id="PF03061">
    <property type="entry name" value="4HBT"/>
    <property type="match status" value="1"/>
</dbReference>
<organism evidence="3 4">
    <name type="scientific">Texcoconibacillus texcoconensis</name>
    <dbReference type="NCBI Taxonomy" id="1095777"/>
    <lineage>
        <taxon>Bacteria</taxon>
        <taxon>Bacillati</taxon>
        <taxon>Bacillota</taxon>
        <taxon>Bacilli</taxon>
        <taxon>Bacillales</taxon>
        <taxon>Bacillaceae</taxon>
        <taxon>Texcoconibacillus</taxon>
    </lineage>
</organism>
<dbReference type="RefSeq" id="WP_184663705.1">
    <property type="nucleotide sequence ID" value="NZ_JACHHB010000005.1"/>
</dbReference>
<keyword evidence="4" id="KW-1185">Reference proteome</keyword>
<comment type="caution">
    <text evidence="3">The sequence shown here is derived from an EMBL/GenBank/DDBJ whole genome shotgun (WGS) entry which is preliminary data.</text>
</comment>
<dbReference type="CDD" id="cd03443">
    <property type="entry name" value="PaaI_thioesterase"/>
    <property type="match status" value="1"/>
</dbReference>
<gene>
    <name evidence="3" type="ORF">HNQ41_001422</name>
</gene>
<name>A0A840QPJ8_9BACI</name>
<protein>
    <submittedName>
        <fullName evidence="3">Uncharacterized protein (TIGR00369 family)</fullName>
    </submittedName>
</protein>